<sequence length="350" mass="37073">MFTILLGSTHTRSLMTVSAHASPPSTILDVRDLHCDRGGTEILKGVDLTIPAGGILAVLGANGAGKTTLINVLSTLIPFTSGSVTVAGHDLESDPTGVRNAISLTGQFAAVDHDLTGTENLAFFGRLSGLSGRSARERAVELLDEFNLADAADKRLSDYSGGMRRRLDIAASLVIPPALLFLDEPSTGLDPESRESLWNQILDLRDHGMSILLTTQYLDEADRLADRVAVLRDGRIIAVDTPHNLKAAYGRHRCSVSFPDHASAVTAGELLTARGYTTQDNDLVVGDTGVVELLVRSGFTELNPLLQAIDSAGLTITDVGMTPPSLDDVYFALARDGVQASQGSDGDGDR</sequence>
<dbReference type="InterPro" id="IPR050763">
    <property type="entry name" value="ABC_transporter_ATP-binding"/>
</dbReference>
<comment type="subcellular location">
    <subcellularLocation>
        <location evidence="1">Cell membrane</location>
        <topology evidence="1">Peripheral membrane protein</topology>
    </subcellularLocation>
</comment>
<keyword evidence="4 8" id="KW-0067">ATP-binding</keyword>
<evidence type="ECO:0000256" key="3">
    <source>
        <dbReference type="ARBA" id="ARBA00022741"/>
    </source>
</evidence>
<keyword evidence="6" id="KW-0732">Signal</keyword>
<dbReference type="InterPro" id="IPR003439">
    <property type="entry name" value="ABC_transporter-like_ATP-bd"/>
</dbReference>
<comment type="caution">
    <text evidence="8">The sequence shown here is derived from an EMBL/GenBank/DDBJ whole genome shotgun (WGS) entry which is preliminary data.</text>
</comment>
<dbReference type="GO" id="GO:0005524">
    <property type="term" value="F:ATP binding"/>
    <property type="evidence" value="ECO:0007669"/>
    <property type="project" value="UniProtKB-KW"/>
</dbReference>
<feature type="domain" description="ABC transporter" evidence="7">
    <location>
        <begin position="28"/>
        <end position="258"/>
    </location>
</feature>
<dbReference type="PROSITE" id="PS00211">
    <property type="entry name" value="ABC_TRANSPORTER_1"/>
    <property type="match status" value="1"/>
</dbReference>
<evidence type="ECO:0000256" key="2">
    <source>
        <dbReference type="ARBA" id="ARBA00022448"/>
    </source>
</evidence>
<organism evidence="8 9">
    <name type="scientific">Corynebacterium marambiense</name>
    <dbReference type="NCBI Taxonomy" id="2765364"/>
    <lineage>
        <taxon>Bacteria</taxon>
        <taxon>Bacillati</taxon>
        <taxon>Actinomycetota</taxon>
        <taxon>Actinomycetes</taxon>
        <taxon>Mycobacteriales</taxon>
        <taxon>Corynebacteriaceae</taxon>
        <taxon>Corynebacterium</taxon>
    </lineage>
</organism>
<gene>
    <name evidence="8" type="ORF">JDV76_04815</name>
</gene>
<evidence type="ECO:0000256" key="4">
    <source>
        <dbReference type="ARBA" id="ARBA00022840"/>
    </source>
</evidence>
<dbReference type="Pfam" id="PF00005">
    <property type="entry name" value="ABC_tran"/>
    <property type="match status" value="1"/>
</dbReference>
<dbReference type="Proteomes" id="UP000625574">
    <property type="component" value="Unassembled WGS sequence"/>
</dbReference>
<evidence type="ECO:0000256" key="5">
    <source>
        <dbReference type="ARBA" id="ARBA00023251"/>
    </source>
</evidence>
<dbReference type="Gene3D" id="3.40.50.300">
    <property type="entry name" value="P-loop containing nucleotide triphosphate hydrolases"/>
    <property type="match status" value="1"/>
</dbReference>
<protein>
    <submittedName>
        <fullName evidence="8">ATP-binding cassette domain-containing protein</fullName>
    </submittedName>
</protein>
<keyword evidence="3" id="KW-0547">Nucleotide-binding</keyword>
<keyword evidence="9" id="KW-1185">Reference proteome</keyword>
<evidence type="ECO:0000313" key="8">
    <source>
        <dbReference type="EMBL" id="MBI9000292.1"/>
    </source>
</evidence>
<evidence type="ECO:0000256" key="1">
    <source>
        <dbReference type="ARBA" id="ARBA00004202"/>
    </source>
</evidence>
<proteinExistence type="predicted"/>
<dbReference type="PANTHER" id="PTHR42711:SF19">
    <property type="entry name" value="DOXORUBICIN RESISTANCE ATP-BINDING PROTEIN DRRA"/>
    <property type="match status" value="1"/>
</dbReference>
<feature type="chain" id="PRO_5045166690" evidence="6">
    <location>
        <begin position="22"/>
        <end position="350"/>
    </location>
</feature>
<keyword evidence="5" id="KW-0046">Antibiotic resistance</keyword>
<evidence type="ECO:0000259" key="7">
    <source>
        <dbReference type="PROSITE" id="PS50893"/>
    </source>
</evidence>
<name>A0ABS0VU45_9CORY</name>
<evidence type="ECO:0000313" key="9">
    <source>
        <dbReference type="Proteomes" id="UP000625574"/>
    </source>
</evidence>
<dbReference type="InterPro" id="IPR027417">
    <property type="entry name" value="P-loop_NTPase"/>
</dbReference>
<dbReference type="InterPro" id="IPR003593">
    <property type="entry name" value="AAA+_ATPase"/>
</dbReference>
<dbReference type="SMART" id="SM00382">
    <property type="entry name" value="AAA"/>
    <property type="match status" value="1"/>
</dbReference>
<keyword evidence="2" id="KW-0813">Transport</keyword>
<evidence type="ECO:0000256" key="6">
    <source>
        <dbReference type="SAM" id="SignalP"/>
    </source>
</evidence>
<feature type="signal peptide" evidence="6">
    <location>
        <begin position="1"/>
        <end position="21"/>
    </location>
</feature>
<reference evidence="8 9" key="1">
    <citation type="submission" date="2020-12" db="EMBL/GenBank/DDBJ databases">
        <title>Genome public.</title>
        <authorList>
            <person name="Sun Q."/>
        </authorList>
    </citation>
    <scope>NUCLEOTIDE SEQUENCE [LARGE SCALE GENOMIC DNA]</scope>
    <source>
        <strain evidence="8 9">CCM 8864</strain>
    </source>
</reference>
<dbReference type="InterPro" id="IPR017871">
    <property type="entry name" value="ABC_transporter-like_CS"/>
</dbReference>
<dbReference type="EMBL" id="JAEIOT010000005">
    <property type="protein sequence ID" value="MBI9000292.1"/>
    <property type="molecule type" value="Genomic_DNA"/>
</dbReference>
<dbReference type="PANTHER" id="PTHR42711">
    <property type="entry name" value="ABC TRANSPORTER ATP-BINDING PROTEIN"/>
    <property type="match status" value="1"/>
</dbReference>
<dbReference type="PROSITE" id="PS50893">
    <property type="entry name" value="ABC_TRANSPORTER_2"/>
    <property type="match status" value="1"/>
</dbReference>
<dbReference type="SUPFAM" id="SSF52540">
    <property type="entry name" value="P-loop containing nucleoside triphosphate hydrolases"/>
    <property type="match status" value="1"/>
</dbReference>
<accession>A0ABS0VU45</accession>